<keyword evidence="1" id="KW-1133">Transmembrane helix</keyword>
<keyword evidence="1" id="KW-0472">Membrane</keyword>
<accession>A0A9P1IJ93</accession>
<keyword evidence="3" id="KW-1185">Reference proteome</keyword>
<name>A0A9P1IJ93_9PELO</name>
<feature type="transmembrane region" description="Helical" evidence="1">
    <location>
        <begin position="139"/>
        <end position="161"/>
    </location>
</feature>
<proteinExistence type="predicted"/>
<evidence type="ECO:0000313" key="3">
    <source>
        <dbReference type="Proteomes" id="UP001152747"/>
    </source>
</evidence>
<evidence type="ECO:0000256" key="1">
    <source>
        <dbReference type="SAM" id="Phobius"/>
    </source>
</evidence>
<dbReference type="Proteomes" id="UP001152747">
    <property type="component" value="Unassembled WGS sequence"/>
</dbReference>
<protein>
    <submittedName>
        <fullName evidence="2">Uncharacterized protein</fullName>
    </submittedName>
</protein>
<feature type="transmembrane region" description="Helical" evidence="1">
    <location>
        <begin position="114"/>
        <end position="132"/>
    </location>
</feature>
<dbReference type="OrthoDB" id="5836051at2759"/>
<dbReference type="AlphaFoldDB" id="A0A9P1IJ93"/>
<keyword evidence="1" id="KW-0812">Transmembrane</keyword>
<comment type="caution">
    <text evidence="2">The sequence shown here is derived from an EMBL/GenBank/DDBJ whole genome shotgun (WGS) entry which is preliminary data.</text>
</comment>
<feature type="transmembrane region" description="Helical" evidence="1">
    <location>
        <begin position="73"/>
        <end position="94"/>
    </location>
</feature>
<organism evidence="2 3">
    <name type="scientific">Caenorhabditis angaria</name>
    <dbReference type="NCBI Taxonomy" id="860376"/>
    <lineage>
        <taxon>Eukaryota</taxon>
        <taxon>Metazoa</taxon>
        <taxon>Ecdysozoa</taxon>
        <taxon>Nematoda</taxon>
        <taxon>Chromadorea</taxon>
        <taxon>Rhabditida</taxon>
        <taxon>Rhabditina</taxon>
        <taxon>Rhabditomorpha</taxon>
        <taxon>Rhabditoidea</taxon>
        <taxon>Rhabditidae</taxon>
        <taxon>Peloderinae</taxon>
        <taxon>Caenorhabditis</taxon>
    </lineage>
</organism>
<sequence length="178" mass="20756">MVGKLDFVKNSARIAISTIFVHFFSKFLFSPQRLTECLHLFSAWPLLQVPGQAAKDLAKLQKMTRFWPPHQETFYEFSLAYTISLILLLNAISIETVYQSLFSTSQKLGNFTKFVFQPFYASIIVFIFLLPMQRLAEMHILVLILNFAHILTTSYAVYFVWNAWRKEDLGEEVKEKTE</sequence>
<dbReference type="EMBL" id="CANHGI010000003">
    <property type="protein sequence ID" value="CAI5445635.1"/>
    <property type="molecule type" value="Genomic_DNA"/>
</dbReference>
<reference evidence="2" key="1">
    <citation type="submission" date="2022-11" db="EMBL/GenBank/DDBJ databases">
        <authorList>
            <person name="Kikuchi T."/>
        </authorList>
    </citation>
    <scope>NUCLEOTIDE SEQUENCE</scope>
    <source>
        <strain evidence="2">PS1010</strain>
    </source>
</reference>
<gene>
    <name evidence="2" type="ORF">CAMP_LOCUS8272</name>
</gene>
<evidence type="ECO:0000313" key="2">
    <source>
        <dbReference type="EMBL" id="CAI5445635.1"/>
    </source>
</evidence>